<organism evidence="2">
    <name type="scientific">Serratia marcescens</name>
    <dbReference type="NCBI Taxonomy" id="615"/>
    <lineage>
        <taxon>Bacteria</taxon>
        <taxon>Pseudomonadati</taxon>
        <taxon>Pseudomonadota</taxon>
        <taxon>Gammaproteobacteria</taxon>
        <taxon>Enterobacterales</taxon>
        <taxon>Yersiniaceae</taxon>
        <taxon>Serratia</taxon>
    </lineage>
</organism>
<dbReference type="EMBL" id="LT575490">
    <property type="protein sequence ID" value="SAY45607.1"/>
    <property type="molecule type" value="Genomic_DNA"/>
</dbReference>
<dbReference type="InterPro" id="IPR006521">
    <property type="entry name" value="Tail_protein_I"/>
</dbReference>
<dbReference type="EMBL" id="WNKC01000002">
    <property type="protein sequence ID" value="MVF03279.1"/>
    <property type="molecule type" value="Genomic_DNA"/>
</dbReference>
<proteinExistence type="predicted"/>
<dbReference type="Proteomes" id="UP000443014">
    <property type="component" value="Unassembled WGS sequence"/>
</dbReference>
<dbReference type="Pfam" id="PF09684">
    <property type="entry name" value="Tail_P2_I"/>
    <property type="match status" value="1"/>
</dbReference>
<dbReference type="RefSeq" id="WP_049235258.1">
    <property type="nucleotide sequence ID" value="NZ_CP053918.1"/>
</dbReference>
<dbReference type="NCBIfam" id="TIGR01634">
    <property type="entry name" value="tail_P2_I"/>
    <property type="match status" value="1"/>
</dbReference>
<reference evidence="2" key="1">
    <citation type="submission" date="2016-05" db="EMBL/GenBank/DDBJ databases">
        <authorList>
            <person name="Cock P.J.A."/>
            <person name="Cock P.J.A."/>
        </authorList>
    </citation>
    <scope>NUCLEOTIDE SEQUENCE</scope>
    <source>
        <strain evidence="2">PWN146_assembly</strain>
    </source>
</reference>
<dbReference type="AlphaFoldDB" id="A0A1C3HKQ3"/>
<protein>
    <submittedName>
        <fullName evidence="2">Phage tail protein (Tail_P2_I)</fullName>
    </submittedName>
    <submittedName>
        <fullName evidence="1">Phage tail protein I</fullName>
    </submittedName>
</protein>
<gene>
    <name evidence="1" type="ORF">GMA22_08430</name>
    <name evidence="2" type="ORF">PWN146_04343</name>
</gene>
<reference evidence="1 3" key="2">
    <citation type="submission" date="2019-11" db="EMBL/GenBank/DDBJ databases">
        <title>Whole genome sequence of a plant growth promoting strain Serratia marcescens BTL07 isolated from the rhizoplane of Chili (Capsicum annuum).</title>
        <authorList>
            <person name="Dutta S."/>
            <person name="Khatun A."/>
            <person name="Gupta D.R."/>
            <person name="Surovy M.Z."/>
            <person name="Rahman M.M."/>
            <person name="Mahmud N.U."/>
            <person name="Emes R."/>
            <person name="Warry A."/>
            <person name="West H."/>
            <person name="Clarke M.L."/>
            <person name="Islam M.T."/>
        </authorList>
    </citation>
    <scope>NUCLEOTIDE SEQUENCE [LARGE SCALE GENOMIC DNA]</scope>
    <source>
        <strain evidence="1 3">BTL07</strain>
    </source>
</reference>
<evidence type="ECO:0000313" key="1">
    <source>
        <dbReference type="EMBL" id="MVF03279.1"/>
    </source>
</evidence>
<evidence type="ECO:0000313" key="2">
    <source>
        <dbReference type="EMBL" id="SAY45607.1"/>
    </source>
</evidence>
<sequence length="175" mass="19606">MRNSLLPPHATPLMQRIEQACEKATTLPVPLRTLWDPGTCPPALLPYLAWALSVDRWDASWSTEAKRDAIRQAYFIHRHKGTIAALRRAVEPLGYLIQVIEWWQDGEQPGTFRADIGVHEEGITEEMYQELERVIADAKPVSRHLIGLTLIQDVPGTLYIGAATIDGDVITVYPG</sequence>
<evidence type="ECO:0000313" key="3">
    <source>
        <dbReference type="Proteomes" id="UP000443014"/>
    </source>
</evidence>
<accession>A0A1C3HKQ3</accession>
<name>A0A1C3HKQ3_SERMA</name>